<dbReference type="Proteomes" id="UP000004095">
    <property type="component" value="Unassembled WGS sequence"/>
</dbReference>
<proteinExistence type="predicted"/>
<sequence length="64" mass="7587">MFEGNPMDGQTRHSPKSFLPESERMQTLLILVFRRLKVKYKEYNTCFLVMGIVTQNSDKNKVYQ</sequence>
<comment type="caution">
    <text evidence="1">The sequence shown here is derived from an EMBL/GenBank/DDBJ whole genome shotgun (WGS) entry which is preliminary data.</text>
</comment>
<accession>A1ZWT6</accession>
<dbReference type="AlphaFoldDB" id="A1ZWT6"/>
<name>A1ZWT6_MICM2</name>
<evidence type="ECO:0000313" key="1">
    <source>
        <dbReference type="EMBL" id="EAY25113.1"/>
    </source>
</evidence>
<gene>
    <name evidence="1" type="ORF">M23134_05883</name>
</gene>
<reference evidence="1 2" key="1">
    <citation type="submission" date="2007-01" db="EMBL/GenBank/DDBJ databases">
        <authorList>
            <person name="Haygood M."/>
            <person name="Podell S."/>
            <person name="Anderson C."/>
            <person name="Hopkinson B."/>
            <person name="Roe K."/>
            <person name="Barbeau K."/>
            <person name="Gaasterland T."/>
            <person name="Ferriera S."/>
            <person name="Johnson J."/>
            <person name="Kravitz S."/>
            <person name="Beeson K."/>
            <person name="Sutton G."/>
            <person name="Rogers Y.-H."/>
            <person name="Friedman R."/>
            <person name="Frazier M."/>
            <person name="Venter J.C."/>
        </authorList>
    </citation>
    <scope>NUCLEOTIDE SEQUENCE [LARGE SCALE GENOMIC DNA]</scope>
    <source>
        <strain evidence="1 2">ATCC 23134</strain>
    </source>
</reference>
<dbReference type="EMBL" id="AAWS01000054">
    <property type="protein sequence ID" value="EAY25113.1"/>
    <property type="molecule type" value="Genomic_DNA"/>
</dbReference>
<evidence type="ECO:0000313" key="2">
    <source>
        <dbReference type="Proteomes" id="UP000004095"/>
    </source>
</evidence>
<organism evidence="1 2">
    <name type="scientific">Microscilla marina ATCC 23134</name>
    <dbReference type="NCBI Taxonomy" id="313606"/>
    <lineage>
        <taxon>Bacteria</taxon>
        <taxon>Pseudomonadati</taxon>
        <taxon>Bacteroidota</taxon>
        <taxon>Cytophagia</taxon>
        <taxon>Cytophagales</taxon>
        <taxon>Microscillaceae</taxon>
        <taxon>Microscilla</taxon>
    </lineage>
</organism>
<keyword evidence="2" id="KW-1185">Reference proteome</keyword>
<protein>
    <submittedName>
        <fullName evidence="1">Uncharacterized protein</fullName>
    </submittedName>
</protein>